<dbReference type="AlphaFoldDB" id="A0AAD9MV16"/>
<dbReference type="Proteomes" id="UP001208570">
    <property type="component" value="Unassembled WGS sequence"/>
</dbReference>
<dbReference type="InterPro" id="IPR003439">
    <property type="entry name" value="ABC_transporter-like_ATP-bd"/>
</dbReference>
<feature type="domain" description="ABC transporter" evidence="5">
    <location>
        <begin position="6"/>
        <end position="224"/>
    </location>
</feature>
<sequence length="224" mass="24579">MNNDIIIAQEVTKQFVLPAETLHILNGVNLHVSQAESCAISGASGSGKTTFLSIIAGLDKASSGNVLVDNFSLTDGSDENLSHFRRKKIGFIFQLHFLLYDFTVLENVMLPAMLDSRSVGQLRMRAQKLLSAVGMQHRLAHKPAQLSGGERQRVAVARALINHPSVLIADEPTGNLDEKNSQIVEELLFGIAHDMRVTLLLATHDTQLMQKADRYFHLEGGVLV</sequence>
<evidence type="ECO:0000256" key="2">
    <source>
        <dbReference type="ARBA" id="ARBA00022448"/>
    </source>
</evidence>
<comment type="caution">
    <text evidence="6">The sequence shown here is derived from an EMBL/GenBank/DDBJ whole genome shotgun (WGS) entry which is preliminary data.</text>
</comment>
<evidence type="ECO:0000259" key="5">
    <source>
        <dbReference type="PROSITE" id="PS50893"/>
    </source>
</evidence>
<dbReference type="InterPro" id="IPR017911">
    <property type="entry name" value="MacB-like_ATP-bd"/>
</dbReference>
<dbReference type="Gene3D" id="3.40.50.300">
    <property type="entry name" value="P-loop containing nucleotide triphosphate hydrolases"/>
    <property type="match status" value="1"/>
</dbReference>
<dbReference type="SMART" id="SM00382">
    <property type="entry name" value="AAA"/>
    <property type="match status" value="1"/>
</dbReference>
<reference evidence="6" key="1">
    <citation type="journal article" date="2023" name="Mol. Biol. Evol.">
        <title>Third-Generation Sequencing Reveals the Adaptive Role of the Epigenome in Three Deep-Sea Polychaetes.</title>
        <authorList>
            <person name="Perez M."/>
            <person name="Aroh O."/>
            <person name="Sun Y."/>
            <person name="Lan Y."/>
            <person name="Juniper S.K."/>
            <person name="Young C.R."/>
            <person name="Angers B."/>
            <person name="Qian P.Y."/>
        </authorList>
    </citation>
    <scope>NUCLEOTIDE SEQUENCE</scope>
    <source>
        <strain evidence="6">P08H-3</strain>
    </source>
</reference>
<comment type="similarity">
    <text evidence="1">Belongs to the ABC transporter superfamily.</text>
</comment>
<keyword evidence="4" id="KW-0067">ATP-binding</keyword>
<dbReference type="Pfam" id="PF00005">
    <property type="entry name" value="ABC_tran"/>
    <property type="match status" value="1"/>
</dbReference>
<dbReference type="GO" id="GO:0005524">
    <property type="term" value="F:ATP binding"/>
    <property type="evidence" value="ECO:0007669"/>
    <property type="project" value="UniProtKB-KW"/>
</dbReference>
<evidence type="ECO:0000313" key="7">
    <source>
        <dbReference type="Proteomes" id="UP001208570"/>
    </source>
</evidence>
<dbReference type="PANTHER" id="PTHR42798:SF2">
    <property type="entry name" value="ABC TRANSPORTER ATP-BINDING PROTEIN MG467-RELATED"/>
    <property type="match status" value="1"/>
</dbReference>
<gene>
    <name evidence="6" type="ORF">LSH36_793g01259</name>
</gene>
<evidence type="ECO:0000256" key="4">
    <source>
        <dbReference type="ARBA" id="ARBA00022840"/>
    </source>
</evidence>
<dbReference type="EMBL" id="JAODUP010000793">
    <property type="protein sequence ID" value="KAK2144024.1"/>
    <property type="molecule type" value="Genomic_DNA"/>
</dbReference>
<dbReference type="CDD" id="cd03255">
    <property type="entry name" value="ABC_MJ0796_LolCDE_FtsE"/>
    <property type="match status" value="1"/>
</dbReference>
<evidence type="ECO:0000256" key="3">
    <source>
        <dbReference type="ARBA" id="ARBA00022741"/>
    </source>
</evidence>
<keyword evidence="2" id="KW-0813">Transport</keyword>
<evidence type="ECO:0000256" key="1">
    <source>
        <dbReference type="ARBA" id="ARBA00005417"/>
    </source>
</evidence>
<dbReference type="InterPro" id="IPR017871">
    <property type="entry name" value="ABC_transporter-like_CS"/>
</dbReference>
<dbReference type="PROSITE" id="PS00211">
    <property type="entry name" value="ABC_TRANSPORTER_1"/>
    <property type="match status" value="1"/>
</dbReference>
<keyword evidence="3" id="KW-0547">Nucleotide-binding</keyword>
<dbReference type="InterPro" id="IPR027417">
    <property type="entry name" value="P-loop_NTPase"/>
</dbReference>
<evidence type="ECO:0000313" key="6">
    <source>
        <dbReference type="EMBL" id="KAK2144024.1"/>
    </source>
</evidence>
<accession>A0AAD9MV16</accession>
<dbReference type="InterPro" id="IPR003593">
    <property type="entry name" value="AAA+_ATPase"/>
</dbReference>
<dbReference type="PROSITE" id="PS50893">
    <property type="entry name" value="ABC_TRANSPORTER_2"/>
    <property type="match status" value="1"/>
</dbReference>
<dbReference type="PANTHER" id="PTHR42798">
    <property type="entry name" value="LIPOPROTEIN-RELEASING SYSTEM ATP-BINDING PROTEIN LOLD"/>
    <property type="match status" value="1"/>
</dbReference>
<protein>
    <recommendedName>
        <fullName evidence="5">ABC transporter domain-containing protein</fullName>
    </recommendedName>
</protein>
<dbReference type="GO" id="GO:0016887">
    <property type="term" value="F:ATP hydrolysis activity"/>
    <property type="evidence" value="ECO:0007669"/>
    <property type="project" value="InterPro"/>
</dbReference>
<dbReference type="SUPFAM" id="SSF52540">
    <property type="entry name" value="P-loop containing nucleoside triphosphate hydrolases"/>
    <property type="match status" value="1"/>
</dbReference>
<proteinExistence type="inferred from homology"/>
<name>A0AAD9MV16_9ANNE</name>
<organism evidence="6 7">
    <name type="scientific">Paralvinella palmiformis</name>
    <dbReference type="NCBI Taxonomy" id="53620"/>
    <lineage>
        <taxon>Eukaryota</taxon>
        <taxon>Metazoa</taxon>
        <taxon>Spiralia</taxon>
        <taxon>Lophotrochozoa</taxon>
        <taxon>Annelida</taxon>
        <taxon>Polychaeta</taxon>
        <taxon>Sedentaria</taxon>
        <taxon>Canalipalpata</taxon>
        <taxon>Terebellida</taxon>
        <taxon>Terebelliformia</taxon>
        <taxon>Alvinellidae</taxon>
        <taxon>Paralvinella</taxon>
    </lineage>
</organism>
<keyword evidence="7" id="KW-1185">Reference proteome</keyword>